<feature type="transmembrane region" description="Helical" evidence="11">
    <location>
        <begin position="430"/>
        <end position="451"/>
    </location>
</feature>
<feature type="compositionally biased region" description="Basic and acidic residues" evidence="10">
    <location>
        <begin position="259"/>
        <end position="268"/>
    </location>
</feature>
<evidence type="ECO:0000256" key="10">
    <source>
        <dbReference type="SAM" id="MobiDB-lite"/>
    </source>
</evidence>
<name>A0A9Q1EAD7_SYNKA</name>
<keyword evidence="4 11" id="KW-0812">Transmembrane</keyword>
<feature type="region of interest" description="Disordered" evidence="10">
    <location>
        <begin position="575"/>
        <end position="599"/>
    </location>
</feature>
<evidence type="ECO:0000256" key="8">
    <source>
        <dbReference type="ARBA" id="ARBA00034651"/>
    </source>
</evidence>
<feature type="transmembrane region" description="Helical" evidence="11">
    <location>
        <begin position="298"/>
        <end position="317"/>
    </location>
</feature>
<evidence type="ECO:0000256" key="9">
    <source>
        <dbReference type="ARBA" id="ARBA00049405"/>
    </source>
</evidence>
<sequence>MSVFDLFRGFFGVPGGRYRGDGRRDPFFDIMTHDDDDDDDDEDGQDFFFGGCDGGHQEPFDEATRFGFSFGPSGLRVQEPQIFGDVFREMEELFGPTRPVGTSARFWKLWCPQYRVSSERCWTGRPSRAPPSGSPVPHRSPFSKFSDIWRGGLRRGAEEDVVREDRDMDSRVSSEGLDQILTPAPAQPKFRSFFQSVTVTKVVKPDGSVEERRTVRDGQGNEETTVTRSGPRDDRGPQDLTGPPGPKTRAPSSPSTSDEDLRAEESLGGRRSLSGKQDAGMDSVFRRVRLRSRLLRECLAECLGVYVIIVFGCGTVAQVTTSENSKGHYLSINLGFALGTTFGVYVSRGVSGAHLNPAVTLSLCMLGRHPWRKLPFYVFCQVFGGFLGAATVALQYYDAIMHFSNGQLTVTGPTATAGIFATYPADYLSLWGGFVDQVIGTAMLLVCILCVGDCRNTAVSPELAPVLVGLVVLAIGMSMGVNCGYALNPARDFGPRLYSYLAGWGDQVFWAGGGWWWVPLVAPCVGAIVGSVAYELLIEAHHPDLGLDPEKAAQCQTVENKLALELEGVQLDLNAPKGCPNEGQEGGKAVRGTSGGEEG</sequence>
<feature type="transmembrane region" description="Helical" evidence="11">
    <location>
        <begin position="514"/>
        <end position="537"/>
    </location>
</feature>
<evidence type="ECO:0000256" key="5">
    <source>
        <dbReference type="ARBA" id="ARBA00022989"/>
    </source>
</evidence>
<gene>
    <name evidence="12" type="ORF">SKAU_G00407740</name>
</gene>
<dbReference type="Gene3D" id="1.20.1080.10">
    <property type="entry name" value="Glycerol uptake facilitator protein"/>
    <property type="match status" value="1"/>
</dbReference>
<feature type="region of interest" description="Disordered" evidence="10">
    <location>
        <begin position="206"/>
        <end position="278"/>
    </location>
</feature>
<dbReference type="CDD" id="cd00333">
    <property type="entry name" value="MIP"/>
    <property type="match status" value="1"/>
</dbReference>
<feature type="transmembrane region" description="Helical" evidence="11">
    <location>
        <begin position="374"/>
        <end position="397"/>
    </location>
</feature>
<dbReference type="Pfam" id="PF00230">
    <property type="entry name" value="MIP"/>
    <property type="match status" value="1"/>
</dbReference>
<keyword evidence="3" id="KW-0813">Transport</keyword>
<feature type="compositionally biased region" description="Basic and acidic residues" evidence="10">
    <location>
        <begin position="206"/>
        <end position="216"/>
    </location>
</feature>
<comment type="catalytic activity">
    <reaction evidence="7">
        <text>urea(in) = urea(out)</text>
        <dbReference type="Rhea" id="RHEA:32799"/>
        <dbReference type="ChEBI" id="CHEBI:16199"/>
    </reaction>
</comment>
<dbReference type="PROSITE" id="PS00221">
    <property type="entry name" value="MIP"/>
    <property type="match status" value="1"/>
</dbReference>
<comment type="similarity">
    <text evidence="2">Belongs to the MIP/aquaporin (TC 1.A.8) family.</text>
</comment>
<keyword evidence="6 11" id="KW-0472">Membrane</keyword>
<evidence type="ECO:0000256" key="1">
    <source>
        <dbReference type="ARBA" id="ARBA00004141"/>
    </source>
</evidence>
<dbReference type="FunFam" id="1.20.1080.10:FF:000005">
    <property type="entry name" value="Aquaporin 3"/>
    <property type="match status" value="1"/>
</dbReference>
<dbReference type="Proteomes" id="UP001152622">
    <property type="component" value="Chromosome 21"/>
</dbReference>
<keyword evidence="13" id="KW-1185">Reference proteome</keyword>
<feature type="region of interest" description="Disordered" evidence="10">
    <location>
        <begin position="121"/>
        <end position="143"/>
    </location>
</feature>
<evidence type="ECO:0000256" key="3">
    <source>
        <dbReference type="ARBA" id="ARBA00022448"/>
    </source>
</evidence>
<dbReference type="AlphaFoldDB" id="A0A9Q1EAD7"/>
<proteinExistence type="inferred from homology"/>
<dbReference type="InterPro" id="IPR023271">
    <property type="entry name" value="Aquaporin-like"/>
</dbReference>
<organism evidence="12 13">
    <name type="scientific">Synaphobranchus kaupii</name>
    <name type="common">Kaup's arrowtooth eel</name>
    <dbReference type="NCBI Taxonomy" id="118154"/>
    <lineage>
        <taxon>Eukaryota</taxon>
        <taxon>Metazoa</taxon>
        <taxon>Chordata</taxon>
        <taxon>Craniata</taxon>
        <taxon>Vertebrata</taxon>
        <taxon>Euteleostomi</taxon>
        <taxon>Actinopterygii</taxon>
        <taxon>Neopterygii</taxon>
        <taxon>Teleostei</taxon>
        <taxon>Anguilliformes</taxon>
        <taxon>Synaphobranchidae</taxon>
        <taxon>Synaphobranchus</taxon>
    </lineage>
</organism>
<dbReference type="GO" id="GO:0015250">
    <property type="term" value="F:water channel activity"/>
    <property type="evidence" value="ECO:0007669"/>
    <property type="project" value="TreeGrafter"/>
</dbReference>
<dbReference type="PANTHER" id="PTHR43829:SF13">
    <property type="entry name" value="AQUAPORIN-10"/>
    <property type="match status" value="1"/>
</dbReference>
<comment type="subcellular location">
    <subcellularLocation>
        <location evidence="1">Membrane</location>
        <topology evidence="1">Multi-pass membrane protein</topology>
    </subcellularLocation>
</comment>
<feature type="transmembrane region" description="Helical" evidence="11">
    <location>
        <begin position="329"/>
        <end position="346"/>
    </location>
</feature>
<dbReference type="PANTHER" id="PTHR43829">
    <property type="entry name" value="AQUAPORIN OR AQUAGLYCEROPORIN RELATED"/>
    <property type="match status" value="1"/>
</dbReference>
<evidence type="ECO:0000256" key="4">
    <source>
        <dbReference type="ARBA" id="ARBA00022692"/>
    </source>
</evidence>
<dbReference type="InterPro" id="IPR050363">
    <property type="entry name" value="MIP/Aquaporin"/>
</dbReference>
<dbReference type="PRINTS" id="PR02019">
    <property type="entry name" value="AQUAPORIN7"/>
</dbReference>
<dbReference type="PRINTS" id="PR00783">
    <property type="entry name" value="MINTRINSICP"/>
</dbReference>
<feature type="transmembrane region" description="Helical" evidence="11">
    <location>
        <begin position="463"/>
        <end position="487"/>
    </location>
</feature>
<dbReference type="NCBIfam" id="TIGR00861">
    <property type="entry name" value="MIP"/>
    <property type="match status" value="1"/>
</dbReference>
<dbReference type="GO" id="GO:0015204">
    <property type="term" value="F:urea transmembrane transporter activity"/>
    <property type="evidence" value="ECO:0007669"/>
    <property type="project" value="TreeGrafter"/>
</dbReference>
<reference evidence="12" key="1">
    <citation type="journal article" date="2023" name="Science">
        <title>Genome structures resolve the early diversification of teleost fishes.</title>
        <authorList>
            <person name="Parey E."/>
            <person name="Louis A."/>
            <person name="Montfort J."/>
            <person name="Bouchez O."/>
            <person name="Roques C."/>
            <person name="Iampietro C."/>
            <person name="Lluch J."/>
            <person name="Castinel A."/>
            <person name="Donnadieu C."/>
            <person name="Desvignes T."/>
            <person name="Floi Bucao C."/>
            <person name="Jouanno E."/>
            <person name="Wen M."/>
            <person name="Mejri S."/>
            <person name="Dirks R."/>
            <person name="Jansen H."/>
            <person name="Henkel C."/>
            <person name="Chen W.J."/>
            <person name="Zahm M."/>
            <person name="Cabau C."/>
            <person name="Klopp C."/>
            <person name="Thompson A.W."/>
            <person name="Robinson-Rechavi M."/>
            <person name="Braasch I."/>
            <person name="Lecointre G."/>
            <person name="Bobe J."/>
            <person name="Postlethwait J.H."/>
            <person name="Berthelot C."/>
            <person name="Roest Crollius H."/>
            <person name="Guiguen Y."/>
        </authorList>
    </citation>
    <scope>NUCLEOTIDE SEQUENCE</scope>
    <source>
        <strain evidence="12">WJC10195</strain>
    </source>
</reference>
<keyword evidence="5 11" id="KW-1133">Transmembrane helix</keyword>
<dbReference type="SUPFAM" id="SSF81338">
    <property type="entry name" value="Aquaporin-like"/>
    <property type="match status" value="1"/>
</dbReference>
<dbReference type="OrthoDB" id="3222at2759"/>
<comment type="catalytic activity">
    <reaction evidence="9">
        <text>glycerol(in) = glycerol(out)</text>
        <dbReference type="Rhea" id="RHEA:29675"/>
        <dbReference type="ChEBI" id="CHEBI:17754"/>
    </reaction>
</comment>
<feature type="compositionally biased region" description="Basic and acidic residues" evidence="10">
    <location>
        <begin position="160"/>
        <end position="172"/>
    </location>
</feature>
<dbReference type="InterPro" id="IPR000425">
    <property type="entry name" value="MIP"/>
</dbReference>
<feature type="region of interest" description="Disordered" evidence="10">
    <location>
        <begin position="160"/>
        <end position="183"/>
    </location>
</feature>
<dbReference type="GO" id="GO:0015254">
    <property type="term" value="F:glycerol channel activity"/>
    <property type="evidence" value="ECO:0007669"/>
    <property type="project" value="TreeGrafter"/>
</dbReference>
<dbReference type="GO" id="GO:0016323">
    <property type="term" value="C:basolateral plasma membrane"/>
    <property type="evidence" value="ECO:0007669"/>
    <property type="project" value="TreeGrafter"/>
</dbReference>
<evidence type="ECO:0000256" key="11">
    <source>
        <dbReference type="SAM" id="Phobius"/>
    </source>
</evidence>
<evidence type="ECO:0000256" key="6">
    <source>
        <dbReference type="ARBA" id="ARBA00023136"/>
    </source>
</evidence>
<comment type="caution">
    <text evidence="12">The sequence shown here is derived from an EMBL/GenBank/DDBJ whole genome shotgun (WGS) entry which is preliminary data.</text>
</comment>
<comment type="catalytic activity">
    <reaction evidence="8">
        <text>H2O(in) = H2O(out)</text>
        <dbReference type="Rhea" id="RHEA:29667"/>
        <dbReference type="ChEBI" id="CHEBI:15377"/>
    </reaction>
</comment>
<protein>
    <submittedName>
        <fullName evidence="12">Uncharacterized protein</fullName>
    </submittedName>
</protein>
<evidence type="ECO:0000313" key="13">
    <source>
        <dbReference type="Proteomes" id="UP001152622"/>
    </source>
</evidence>
<dbReference type="EMBL" id="JAINUF010000021">
    <property type="protein sequence ID" value="KAJ8335135.1"/>
    <property type="molecule type" value="Genomic_DNA"/>
</dbReference>
<dbReference type="InterPro" id="IPR022357">
    <property type="entry name" value="MIP_CS"/>
</dbReference>
<evidence type="ECO:0000256" key="2">
    <source>
        <dbReference type="ARBA" id="ARBA00006175"/>
    </source>
</evidence>
<accession>A0A9Q1EAD7</accession>
<evidence type="ECO:0000256" key="7">
    <source>
        <dbReference type="ARBA" id="ARBA00033993"/>
    </source>
</evidence>
<evidence type="ECO:0000313" key="12">
    <source>
        <dbReference type="EMBL" id="KAJ8335135.1"/>
    </source>
</evidence>